<dbReference type="RefSeq" id="WP_347689618.1">
    <property type="nucleotide sequence ID" value="NZ_JBDPZN010000001.1"/>
</dbReference>
<evidence type="ECO:0000256" key="1">
    <source>
        <dbReference type="SAM" id="SignalP"/>
    </source>
</evidence>
<reference evidence="2 3" key="1">
    <citation type="submission" date="2024-05" db="EMBL/GenBank/DDBJ databases">
        <title>Genome sequencing of Marine Estuary Bacteria, Shewanella vesiculosa and S. baltica, and Pseudomonas syringae.</title>
        <authorList>
            <person name="Gurung A."/>
            <person name="Maclea K.S."/>
        </authorList>
    </citation>
    <scope>NUCLEOTIDE SEQUENCE [LARGE SCALE GENOMIC DNA]</scope>
    <source>
        <strain evidence="2 3">1A</strain>
    </source>
</reference>
<evidence type="ECO:0000313" key="3">
    <source>
        <dbReference type="Proteomes" id="UP001477278"/>
    </source>
</evidence>
<accession>A0ABV0FN50</accession>
<sequence>MKLKVILPMLLAGIGFNAIAMDMQQQMVDMTINQMKARGDFVTLAELSGLDISTLEQGYRDSFTTCFNEEAFMQDEENDKMNQCLMNEFPTNIGVSKAKFQKWVDTIKSNEHNEEAMSPTDNWFAEMDSINEKIFALEDKQQLSAAETKQLQQLREKKLESMAKRPGVSRKEIKAITAELETLRNNN</sequence>
<keyword evidence="1" id="KW-0732">Signal</keyword>
<dbReference type="EMBL" id="JBDPZN010000001">
    <property type="protein sequence ID" value="MEO3681399.1"/>
    <property type="molecule type" value="Genomic_DNA"/>
</dbReference>
<evidence type="ECO:0000313" key="2">
    <source>
        <dbReference type="EMBL" id="MEO3681399.1"/>
    </source>
</evidence>
<feature type="chain" id="PRO_5046356519" evidence="1">
    <location>
        <begin position="21"/>
        <end position="187"/>
    </location>
</feature>
<protein>
    <submittedName>
        <fullName evidence="2">Uncharacterized protein</fullName>
    </submittedName>
</protein>
<organism evidence="2 3">
    <name type="scientific">Shewanella vesiculosa</name>
    <dbReference type="NCBI Taxonomy" id="518738"/>
    <lineage>
        <taxon>Bacteria</taxon>
        <taxon>Pseudomonadati</taxon>
        <taxon>Pseudomonadota</taxon>
        <taxon>Gammaproteobacteria</taxon>
        <taxon>Alteromonadales</taxon>
        <taxon>Shewanellaceae</taxon>
        <taxon>Shewanella</taxon>
    </lineage>
</organism>
<proteinExistence type="predicted"/>
<keyword evidence="3" id="KW-1185">Reference proteome</keyword>
<comment type="caution">
    <text evidence="2">The sequence shown here is derived from an EMBL/GenBank/DDBJ whole genome shotgun (WGS) entry which is preliminary data.</text>
</comment>
<dbReference type="Proteomes" id="UP001477278">
    <property type="component" value="Unassembled WGS sequence"/>
</dbReference>
<feature type="signal peptide" evidence="1">
    <location>
        <begin position="1"/>
        <end position="20"/>
    </location>
</feature>
<gene>
    <name evidence="2" type="ORF">ABHN84_03730</name>
</gene>
<name>A0ABV0FN50_9GAMM</name>